<dbReference type="AlphaFoldDB" id="A0A6A6C5U4"/>
<protein>
    <submittedName>
        <fullName evidence="1">Uncharacterized protein</fullName>
    </submittedName>
</protein>
<evidence type="ECO:0000313" key="1">
    <source>
        <dbReference type="EMBL" id="KAF2161570.1"/>
    </source>
</evidence>
<organism evidence="1 2">
    <name type="scientific">Zasmidium cellare ATCC 36951</name>
    <dbReference type="NCBI Taxonomy" id="1080233"/>
    <lineage>
        <taxon>Eukaryota</taxon>
        <taxon>Fungi</taxon>
        <taxon>Dikarya</taxon>
        <taxon>Ascomycota</taxon>
        <taxon>Pezizomycotina</taxon>
        <taxon>Dothideomycetes</taxon>
        <taxon>Dothideomycetidae</taxon>
        <taxon>Mycosphaerellales</taxon>
        <taxon>Mycosphaerellaceae</taxon>
        <taxon>Zasmidium</taxon>
    </lineage>
</organism>
<reference evidence="1" key="1">
    <citation type="journal article" date="2020" name="Stud. Mycol.">
        <title>101 Dothideomycetes genomes: a test case for predicting lifestyles and emergence of pathogens.</title>
        <authorList>
            <person name="Haridas S."/>
            <person name="Albert R."/>
            <person name="Binder M."/>
            <person name="Bloem J."/>
            <person name="Labutti K."/>
            <person name="Salamov A."/>
            <person name="Andreopoulos B."/>
            <person name="Baker S."/>
            <person name="Barry K."/>
            <person name="Bills G."/>
            <person name="Bluhm B."/>
            <person name="Cannon C."/>
            <person name="Castanera R."/>
            <person name="Culley D."/>
            <person name="Daum C."/>
            <person name="Ezra D."/>
            <person name="Gonzalez J."/>
            <person name="Henrissat B."/>
            <person name="Kuo A."/>
            <person name="Liang C."/>
            <person name="Lipzen A."/>
            <person name="Lutzoni F."/>
            <person name="Magnuson J."/>
            <person name="Mondo S."/>
            <person name="Nolan M."/>
            <person name="Ohm R."/>
            <person name="Pangilinan J."/>
            <person name="Park H.-J."/>
            <person name="Ramirez L."/>
            <person name="Alfaro M."/>
            <person name="Sun H."/>
            <person name="Tritt A."/>
            <person name="Yoshinaga Y."/>
            <person name="Zwiers L.-H."/>
            <person name="Turgeon B."/>
            <person name="Goodwin S."/>
            <person name="Spatafora J."/>
            <person name="Crous P."/>
            <person name="Grigoriev I."/>
        </authorList>
    </citation>
    <scope>NUCLEOTIDE SEQUENCE</scope>
    <source>
        <strain evidence="1">ATCC 36951</strain>
    </source>
</reference>
<keyword evidence="2" id="KW-1185">Reference proteome</keyword>
<evidence type="ECO:0000313" key="2">
    <source>
        <dbReference type="Proteomes" id="UP000799537"/>
    </source>
</evidence>
<dbReference type="Proteomes" id="UP000799537">
    <property type="component" value="Unassembled WGS sequence"/>
</dbReference>
<dbReference type="OrthoDB" id="62952at2759"/>
<accession>A0A6A6C5U4</accession>
<dbReference type="RefSeq" id="XP_033662459.1">
    <property type="nucleotide sequence ID" value="XM_033814044.1"/>
</dbReference>
<dbReference type="EMBL" id="ML993618">
    <property type="protein sequence ID" value="KAF2161570.1"/>
    <property type="molecule type" value="Genomic_DNA"/>
</dbReference>
<proteinExistence type="predicted"/>
<sequence length="352" mass="39868">MPLGYGLSVFAPTALAIRFGSSSLWIGKVVQIGSSEIYRVNAIGLQPLHPLAHIRICSGAAINVRSTVLASIAERYFATAANTWIPTTSQCVFCIVTHAITRKLILTVQKRRAYHTSFTAVMVQYKSNNFKSDDYWKLARHVGKPRKFYHTGLNTLNYKFNVSTTRPRLAYLVSRAQRGFMSYEKRSLNELKAFCTARKIQGVDRFAGKRQLIALLEREDDAGASFNRFFDLPPELRNRIYSFYMDAIDDFETGRISRHRTQHEILTGLYKPPPPITQPVTIGEPAIPAPWCWELSETERTVVVDAVKQQLALFLDARQSTASTMTMLTKYIFEELIGICGRVTKEANTQLE</sequence>
<gene>
    <name evidence="1" type="ORF">M409DRAFT_58968</name>
</gene>
<name>A0A6A6C5U4_ZASCE</name>
<dbReference type="GeneID" id="54567316"/>